<keyword evidence="3" id="KW-1185">Reference proteome</keyword>
<feature type="region of interest" description="Disordered" evidence="1">
    <location>
        <begin position="1"/>
        <end position="66"/>
    </location>
</feature>
<dbReference type="Proteomes" id="UP001066276">
    <property type="component" value="Chromosome 6"/>
</dbReference>
<evidence type="ECO:0000313" key="3">
    <source>
        <dbReference type="Proteomes" id="UP001066276"/>
    </source>
</evidence>
<evidence type="ECO:0000256" key="1">
    <source>
        <dbReference type="SAM" id="MobiDB-lite"/>
    </source>
</evidence>
<organism evidence="2 3">
    <name type="scientific">Pleurodeles waltl</name>
    <name type="common">Iberian ribbed newt</name>
    <dbReference type="NCBI Taxonomy" id="8319"/>
    <lineage>
        <taxon>Eukaryota</taxon>
        <taxon>Metazoa</taxon>
        <taxon>Chordata</taxon>
        <taxon>Craniata</taxon>
        <taxon>Vertebrata</taxon>
        <taxon>Euteleostomi</taxon>
        <taxon>Amphibia</taxon>
        <taxon>Batrachia</taxon>
        <taxon>Caudata</taxon>
        <taxon>Salamandroidea</taxon>
        <taxon>Salamandridae</taxon>
        <taxon>Pleurodelinae</taxon>
        <taxon>Pleurodeles</taxon>
    </lineage>
</organism>
<gene>
    <name evidence="2" type="ORF">NDU88_003929</name>
</gene>
<dbReference type="AlphaFoldDB" id="A0AAV7QDE6"/>
<evidence type="ECO:0000313" key="2">
    <source>
        <dbReference type="EMBL" id="KAJ1137531.1"/>
    </source>
</evidence>
<dbReference type="EMBL" id="JANPWB010000010">
    <property type="protein sequence ID" value="KAJ1137531.1"/>
    <property type="molecule type" value="Genomic_DNA"/>
</dbReference>
<name>A0AAV7QDE6_PLEWA</name>
<proteinExistence type="predicted"/>
<protein>
    <submittedName>
        <fullName evidence="2">Uncharacterized protein</fullName>
    </submittedName>
</protein>
<comment type="caution">
    <text evidence="2">The sequence shown here is derived from an EMBL/GenBank/DDBJ whole genome shotgun (WGS) entry which is preliminary data.</text>
</comment>
<feature type="compositionally biased region" description="Basic and acidic residues" evidence="1">
    <location>
        <begin position="50"/>
        <end position="66"/>
    </location>
</feature>
<sequence length="161" mass="17101">MQQGRLQAKDGPSSPVRLDRLPADQVLPASTRAGGAQACLPQLSNGPAGCDKEDGSRRPDKGGPRFLDRRQAADEAVVSCSSYCDAEVSASGGGGGGCFEARVFAGSRRSRFSLLTALGTPDWRSITAEEKNKHQRCREVLVLCILAAHTQLHVGRLRITG</sequence>
<reference evidence="2" key="1">
    <citation type="journal article" date="2022" name="bioRxiv">
        <title>Sequencing and chromosome-scale assembly of the giantPleurodeles waltlgenome.</title>
        <authorList>
            <person name="Brown T."/>
            <person name="Elewa A."/>
            <person name="Iarovenko S."/>
            <person name="Subramanian E."/>
            <person name="Araus A.J."/>
            <person name="Petzold A."/>
            <person name="Susuki M."/>
            <person name="Suzuki K.-i.T."/>
            <person name="Hayashi T."/>
            <person name="Toyoda A."/>
            <person name="Oliveira C."/>
            <person name="Osipova E."/>
            <person name="Leigh N.D."/>
            <person name="Simon A."/>
            <person name="Yun M.H."/>
        </authorList>
    </citation>
    <scope>NUCLEOTIDE SEQUENCE</scope>
    <source>
        <strain evidence="2">20211129_DDA</strain>
        <tissue evidence="2">Liver</tissue>
    </source>
</reference>
<accession>A0AAV7QDE6</accession>